<dbReference type="InterPro" id="IPR020846">
    <property type="entry name" value="MFS_dom"/>
</dbReference>
<evidence type="ECO:0000256" key="3">
    <source>
        <dbReference type="ARBA" id="ARBA00022692"/>
    </source>
</evidence>
<evidence type="ECO:0000256" key="2">
    <source>
        <dbReference type="ARBA" id="ARBA00022448"/>
    </source>
</evidence>
<evidence type="ECO:0000256" key="6">
    <source>
        <dbReference type="SAM" id="Phobius"/>
    </source>
</evidence>
<dbReference type="GO" id="GO:0022857">
    <property type="term" value="F:transmembrane transporter activity"/>
    <property type="evidence" value="ECO:0007669"/>
    <property type="project" value="InterPro"/>
</dbReference>
<evidence type="ECO:0000259" key="7">
    <source>
        <dbReference type="PROSITE" id="PS50850"/>
    </source>
</evidence>
<sequence length="491" mass="55270">MTLCKKLLLLLNSKVADDETNWLSIYIASILVFSCSVQSSLYFSSMWPFLTVLDNSVSSTFFGIVIASYSIANIILSPLFGWWSNKIGTIKTPINVGLFAQLIGNFIYMNLELFPFGAKYGMVVARLFTGVGSATITLFKAYSASGSTVKDRSIAIAYITSGVAFGLAIGPAFNLLFTPLGYPGIIFLGIRFNMYTLPAIASVIANILCLIVMKYFFVEHYAGVVNKEGKNSDNYQSIPKYDRIAIFVIYATRFCQFFVYTNLEALSSPISLMLFGWTKKYSISVLSTAQGFLGLCAFLVYFFYIIFKLNRFIRYRLNCIGGLFILMAFHFITFPYPFLPKVVTYHSLNVTENGTEVVGCDIDMYPWCENITQVDPWIYLISFSMLIGIGFPVINIAMNTLFSKILGPRRQGTQQGFMQMFGGCGQLIGPLITSSIYTNYGPRYVWGAEVIFITLTLFLWVIFFRRLVPMKYQINKVSDIDNNNLKTVEKV</sequence>
<evidence type="ECO:0000313" key="8">
    <source>
        <dbReference type="Proteomes" id="UP000035680"/>
    </source>
</evidence>
<evidence type="ECO:0000256" key="5">
    <source>
        <dbReference type="ARBA" id="ARBA00023136"/>
    </source>
</evidence>
<feature type="domain" description="Major facilitator superfamily (MFS) profile" evidence="7">
    <location>
        <begin position="24"/>
        <end position="472"/>
    </location>
</feature>
<keyword evidence="5 6" id="KW-0472">Membrane</keyword>
<dbReference type="InterPro" id="IPR011701">
    <property type="entry name" value="MFS"/>
</dbReference>
<evidence type="ECO:0000256" key="4">
    <source>
        <dbReference type="ARBA" id="ARBA00022989"/>
    </source>
</evidence>
<evidence type="ECO:0000313" key="9">
    <source>
        <dbReference type="WBParaSite" id="SVE_0200200.1"/>
    </source>
</evidence>
<keyword evidence="4 6" id="KW-1133">Transmembrane helix</keyword>
<dbReference type="InterPro" id="IPR036259">
    <property type="entry name" value="MFS_trans_sf"/>
</dbReference>
<feature type="transmembrane region" description="Helical" evidence="6">
    <location>
        <begin position="283"/>
        <end position="307"/>
    </location>
</feature>
<organism evidence="8 9">
    <name type="scientific">Strongyloides venezuelensis</name>
    <name type="common">Threadworm</name>
    <dbReference type="NCBI Taxonomy" id="75913"/>
    <lineage>
        <taxon>Eukaryota</taxon>
        <taxon>Metazoa</taxon>
        <taxon>Ecdysozoa</taxon>
        <taxon>Nematoda</taxon>
        <taxon>Chromadorea</taxon>
        <taxon>Rhabditida</taxon>
        <taxon>Tylenchina</taxon>
        <taxon>Panagrolaimomorpha</taxon>
        <taxon>Strongyloidoidea</taxon>
        <taxon>Strongyloididae</taxon>
        <taxon>Strongyloides</taxon>
    </lineage>
</organism>
<evidence type="ECO:0000256" key="1">
    <source>
        <dbReference type="ARBA" id="ARBA00004127"/>
    </source>
</evidence>
<feature type="transmembrane region" description="Helical" evidence="6">
    <location>
        <begin position="61"/>
        <end position="82"/>
    </location>
</feature>
<keyword evidence="8" id="KW-1185">Reference proteome</keyword>
<feature type="transmembrane region" description="Helical" evidence="6">
    <location>
        <begin position="123"/>
        <end position="142"/>
    </location>
</feature>
<feature type="transmembrane region" description="Helical" evidence="6">
    <location>
        <begin position="417"/>
        <end position="438"/>
    </location>
</feature>
<comment type="subcellular location">
    <subcellularLocation>
        <location evidence="1">Endomembrane system</location>
        <topology evidence="1">Multi-pass membrane protein</topology>
    </subcellularLocation>
</comment>
<dbReference type="GO" id="GO:0012505">
    <property type="term" value="C:endomembrane system"/>
    <property type="evidence" value="ECO:0007669"/>
    <property type="project" value="UniProtKB-SubCell"/>
</dbReference>
<dbReference type="CDD" id="cd17326">
    <property type="entry name" value="MFS_MFSD8"/>
    <property type="match status" value="1"/>
</dbReference>
<dbReference type="AlphaFoldDB" id="A0A0K0EZP2"/>
<dbReference type="PANTHER" id="PTHR23510:SF3">
    <property type="entry name" value="MAJOR FACILITATOR SUPERFAMILY DOMAIN-CONTAINING PROTEIN 8"/>
    <property type="match status" value="1"/>
</dbReference>
<dbReference type="InterPro" id="IPR051068">
    <property type="entry name" value="MFS_Domain-Containing_Protein"/>
</dbReference>
<feature type="transmembrane region" description="Helical" evidence="6">
    <location>
        <begin position="21"/>
        <end position="41"/>
    </location>
</feature>
<feature type="transmembrane region" description="Helical" evidence="6">
    <location>
        <begin position="154"/>
        <end position="177"/>
    </location>
</feature>
<keyword evidence="2" id="KW-0813">Transport</keyword>
<dbReference type="PROSITE" id="PS50850">
    <property type="entry name" value="MFS"/>
    <property type="match status" value="1"/>
</dbReference>
<dbReference type="PANTHER" id="PTHR23510">
    <property type="entry name" value="INNER MEMBRANE TRANSPORT PROTEIN YAJR"/>
    <property type="match status" value="1"/>
</dbReference>
<feature type="transmembrane region" description="Helical" evidence="6">
    <location>
        <begin position="377"/>
        <end position="397"/>
    </location>
</feature>
<dbReference type="WBParaSite" id="SVE_0200200.1">
    <property type="protein sequence ID" value="SVE_0200200.1"/>
    <property type="gene ID" value="SVE_0200200"/>
</dbReference>
<reference evidence="9" key="2">
    <citation type="submission" date="2015-08" db="UniProtKB">
        <authorList>
            <consortium name="WormBaseParasite"/>
        </authorList>
    </citation>
    <scope>IDENTIFICATION</scope>
</reference>
<dbReference type="Pfam" id="PF07690">
    <property type="entry name" value="MFS_1"/>
    <property type="match status" value="2"/>
</dbReference>
<dbReference type="GO" id="GO:0005765">
    <property type="term" value="C:lysosomal membrane"/>
    <property type="evidence" value="ECO:0007669"/>
    <property type="project" value="TreeGrafter"/>
</dbReference>
<feature type="transmembrane region" description="Helical" evidence="6">
    <location>
        <begin position="319"/>
        <end position="339"/>
    </location>
</feature>
<feature type="transmembrane region" description="Helical" evidence="6">
    <location>
        <begin position="444"/>
        <end position="464"/>
    </location>
</feature>
<protein>
    <submittedName>
        <fullName evidence="9">MFS domain-containing protein</fullName>
    </submittedName>
</protein>
<dbReference type="SUPFAM" id="SSF103473">
    <property type="entry name" value="MFS general substrate transporter"/>
    <property type="match status" value="1"/>
</dbReference>
<dbReference type="Proteomes" id="UP000035680">
    <property type="component" value="Unassembled WGS sequence"/>
</dbReference>
<feature type="transmembrane region" description="Helical" evidence="6">
    <location>
        <begin position="197"/>
        <end position="217"/>
    </location>
</feature>
<name>A0A0K0EZP2_STRVS</name>
<dbReference type="PROSITE" id="PS51257">
    <property type="entry name" value="PROKAR_LIPOPROTEIN"/>
    <property type="match status" value="1"/>
</dbReference>
<accession>A0A0K0EZP2</accession>
<proteinExistence type="predicted"/>
<feature type="transmembrane region" description="Helical" evidence="6">
    <location>
        <begin position="94"/>
        <end position="111"/>
    </location>
</feature>
<dbReference type="Gene3D" id="1.20.1250.20">
    <property type="entry name" value="MFS general substrate transporter like domains"/>
    <property type="match status" value="1"/>
</dbReference>
<feature type="transmembrane region" description="Helical" evidence="6">
    <location>
        <begin position="244"/>
        <end position="263"/>
    </location>
</feature>
<keyword evidence="3 6" id="KW-0812">Transmembrane</keyword>
<reference evidence="8" key="1">
    <citation type="submission" date="2014-07" db="EMBL/GenBank/DDBJ databases">
        <authorList>
            <person name="Martin A.A"/>
            <person name="De Silva N."/>
        </authorList>
    </citation>
    <scope>NUCLEOTIDE SEQUENCE</scope>
</reference>